<evidence type="ECO:0000313" key="2">
    <source>
        <dbReference type="Proteomes" id="UP000245429"/>
    </source>
</evidence>
<reference evidence="1 2" key="1">
    <citation type="submission" date="2018-05" db="EMBL/GenBank/DDBJ databases">
        <title>Flavobacterium sp. MEBiC07310.</title>
        <authorList>
            <person name="Baek K."/>
        </authorList>
    </citation>
    <scope>NUCLEOTIDE SEQUENCE [LARGE SCALE GENOMIC DNA]</scope>
    <source>
        <strain evidence="1 2">MEBiC07310</strain>
    </source>
</reference>
<protein>
    <recommendedName>
        <fullName evidence="3">Tetratricopeptide repeat protein</fullName>
    </recommendedName>
</protein>
<gene>
    <name evidence="1" type="ORF">DI487_01670</name>
</gene>
<dbReference type="OrthoDB" id="1150971at2"/>
<dbReference type="AlphaFoldDB" id="A0A2U8QRC6"/>
<dbReference type="KEGG" id="fse:DI487_01670"/>
<organism evidence="1 2">
    <name type="scientific">Flavobacterium sediminis</name>
    <dbReference type="NCBI Taxonomy" id="2201181"/>
    <lineage>
        <taxon>Bacteria</taxon>
        <taxon>Pseudomonadati</taxon>
        <taxon>Bacteroidota</taxon>
        <taxon>Flavobacteriia</taxon>
        <taxon>Flavobacteriales</taxon>
        <taxon>Flavobacteriaceae</taxon>
        <taxon>Flavobacterium</taxon>
    </lineage>
</organism>
<evidence type="ECO:0000313" key="1">
    <source>
        <dbReference type="EMBL" id="AWM12703.1"/>
    </source>
</evidence>
<evidence type="ECO:0008006" key="3">
    <source>
        <dbReference type="Google" id="ProtNLM"/>
    </source>
</evidence>
<dbReference type="SUPFAM" id="SSF48452">
    <property type="entry name" value="TPR-like"/>
    <property type="match status" value="1"/>
</dbReference>
<proteinExistence type="predicted"/>
<dbReference type="InterPro" id="IPR011990">
    <property type="entry name" value="TPR-like_helical_dom_sf"/>
</dbReference>
<accession>A0A2U8QRC6</accession>
<sequence length="208" mass="23689">MTRLITIIALLIVKLLSAQSMSESKMEKALSFWQQSKNEEAKVLFEEVTESDAGNWLPYYYLSLLYTADAFEQRGNQETMKRLLETAQGFQDKANNLQPENAEVLIIQARILTGWILVDPMLYGRQNSADAMYILNKAAELEPENPRVALEKVLFDIGKAKYFGQDVQGFCGELQRTKELFATFKPETALHPDWGREKLAEALAKCNE</sequence>
<dbReference type="Proteomes" id="UP000245429">
    <property type="component" value="Chromosome"/>
</dbReference>
<dbReference type="RefSeq" id="WP_109568112.1">
    <property type="nucleotide sequence ID" value="NZ_CP029463.1"/>
</dbReference>
<name>A0A2U8QRC6_9FLAO</name>
<dbReference type="Gene3D" id="1.25.40.10">
    <property type="entry name" value="Tetratricopeptide repeat domain"/>
    <property type="match status" value="1"/>
</dbReference>
<keyword evidence="2" id="KW-1185">Reference proteome</keyword>
<dbReference type="EMBL" id="CP029463">
    <property type="protein sequence ID" value="AWM12703.1"/>
    <property type="molecule type" value="Genomic_DNA"/>
</dbReference>